<dbReference type="GO" id="GO:0016787">
    <property type="term" value="F:hydrolase activity"/>
    <property type="evidence" value="ECO:0007669"/>
    <property type="project" value="UniProtKB-KW"/>
</dbReference>
<evidence type="ECO:0000259" key="4">
    <source>
        <dbReference type="Pfam" id="PF00135"/>
    </source>
</evidence>
<evidence type="ECO:0000256" key="1">
    <source>
        <dbReference type="ARBA" id="ARBA00005964"/>
    </source>
</evidence>
<dbReference type="PROSITE" id="PS00122">
    <property type="entry name" value="CARBOXYLESTERASE_B_1"/>
    <property type="match status" value="1"/>
</dbReference>
<evidence type="ECO:0000313" key="5">
    <source>
        <dbReference type="EMBL" id="AWL08922.1"/>
    </source>
</evidence>
<dbReference type="KEGG" id="psez:HME7025_01058"/>
<comment type="similarity">
    <text evidence="1 3">Belongs to the type-B carboxylesterase/lipase family.</text>
</comment>
<feature type="domain" description="Carboxylesterase type B" evidence="4">
    <location>
        <begin position="33"/>
        <end position="540"/>
    </location>
</feature>
<dbReference type="Proteomes" id="UP000245468">
    <property type="component" value="Chromosome"/>
</dbReference>
<keyword evidence="2 3" id="KW-0378">Hydrolase</keyword>
<dbReference type="SUPFAM" id="SSF53474">
    <property type="entry name" value="alpha/beta-Hydrolases"/>
    <property type="match status" value="1"/>
</dbReference>
<name>A0A2S2DUF3_9BACT</name>
<feature type="signal peptide" evidence="3">
    <location>
        <begin position="1"/>
        <end position="22"/>
    </location>
</feature>
<keyword evidence="3" id="KW-0732">Signal</keyword>
<dbReference type="EMBL" id="CP029346">
    <property type="protein sequence ID" value="AWL08922.1"/>
    <property type="molecule type" value="Genomic_DNA"/>
</dbReference>
<dbReference type="PROSITE" id="PS00941">
    <property type="entry name" value="CARBOXYLESTERASE_B_2"/>
    <property type="match status" value="1"/>
</dbReference>
<dbReference type="Gene3D" id="3.40.50.1820">
    <property type="entry name" value="alpha/beta hydrolase"/>
    <property type="match status" value="1"/>
</dbReference>
<keyword evidence="6" id="KW-1185">Reference proteome</keyword>
<dbReference type="OrthoDB" id="9775851at2"/>
<feature type="chain" id="PRO_5015374491" description="Carboxylic ester hydrolase" evidence="3">
    <location>
        <begin position="23"/>
        <end position="548"/>
    </location>
</feature>
<dbReference type="InterPro" id="IPR019826">
    <property type="entry name" value="Carboxylesterase_B_AS"/>
</dbReference>
<accession>A0A2S2DUF3</accession>
<dbReference type="PANTHER" id="PTHR11559">
    <property type="entry name" value="CARBOXYLESTERASE"/>
    <property type="match status" value="1"/>
</dbReference>
<dbReference type="EC" id="3.1.1.-" evidence="3"/>
<dbReference type="InterPro" id="IPR019819">
    <property type="entry name" value="Carboxylesterase_B_CS"/>
</dbReference>
<dbReference type="InterPro" id="IPR050309">
    <property type="entry name" value="Type-B_Carboxylest/Lipase"/>
</dbReference>
<evidence type="ECO:0000256" key="2">
    <source>
        <dbReference type="ARBA" id="ARBA00022801"/>
    </source>
</evidence>
<evidence type="ECO:0000313" key="6">
    <source>
        <dbReference type="Proteomes" id="UP000245468"/>
    </source>
</evidence>
<organism evidence="5 6">
    <name type="scientific">Aquirufa nivalisilvae</name>
    <dbReference type="NCBI Taxonomy" id="2516557"/>
    <lineage>
        <taxon>Bacteria</taxon>
        <taxon>Pseudomonadati</taxon>
        <taxon>Bacteroidota</taxon>
        <taxon>Cytophagia</taxon>
        <taxon>Cytophagales</taxon>
        <taxon>Flectobacillaceae</taxon>
        <taxon>Aquirufa</taxon>
    </lineage>
</organism>
<dbReference type="RefSeq" id="WP_109322638.1">
    <property type="nucleotide sequence ID" value="NZ_CP029346.1"/>
</dbReference>
<gene>
    <name evidence="5" type="primary">pnbA</name>
    <name evidence="5" type="ORF">HME7025_01058</name>
</gene>
<sequence length="548" mass="60536">MKRILQLATGCLFSLSLLTMHAQGPKNSYGIDVQVKTKNGTVEGELDTRSKIVSFKGIPFAQAPVGELRWKAPQEPKSWNGVLQAKQFGPKAVQTPIFGDMGFRSNGMSEDCLYLNVWTPKVESGAKLPVLVYFYGGGFMAGDGSEPRYDGESMAKKGVVSVTINYRLNLFGFFSHPELTQESPNKASGNYGYMDMVAALKWVKANIAQFGGDPNHVTIAGESAGSIAVSAQMASPLAKGLFQGAIGESGGWLSNTLAPMSLKDSEKFGADWTKKIGATSLKELRAMSTYEIYQKMVDSKTLSFPGNIDGYFMPKTVREIFEAGEQSQVPLLLGWNSEEMNYRAITKGKAATPEVFKEVVKELYKDKADQILQLYPANSAEEAEQSATDLAGDRFLGFSTWKWFDLHRRHSQQPVYRYYFARPRPDMAQKDVEAALAGGVVKRDPNAPKAPKPKGAVHSAEIEYALGNLSTNVTYAWTPEDYKVSQVMQEYFANFIKNWNPNGGNLANWPAAKIEAKPELMLLDVESKVIRGEKDARYEFLDQDSGKK</sequence>
<dbReference type="Pfam" id="PF00135">
    <property type="entry name" value="COesterase"/>
    <property type="match status" value="1"/>
</dbReference>
<dbReference type="AlphaFoldDB" id="A0A2S2DUF3"/>
<evidence type="ECO:0000256" key="3">
    <source>
        <dbReference type="RuleBase" id="RU361235"/>
    </source>
</evidence>
<dbReference type="InterPro" id="IPR029058">
    <property type="entry name" value="AB_hydrolase_fold"/>
</dbReference>
<proteinExistence type="inferred from homology"/>
<dbReference type="InterPro" id="IPR002018">
    <property type="entry name" value="CarbesteraseB"/>
</dbReference>
<reference evidence="6" key="1">
    <citation type="submission" date="2018-05" db="EMBL/GenBank/DDBJ databases">
        <title>Pseudarcicella sp. HME7025 Genome sequencing and assembly.</title>
        <authorList>
            <person name="Kim H."/>
            <person name="Kang H."/>
            <person name="Joh K."/>
        </authorList>
    </citation>
    <scope>NUCLEOTIDE SEQUENCE [LARGE SCALE GENOMIC DNA]</scope>
    <source>
        <strain evidence="6">HME7025</strain>
    </source>
</reference>
<protein>
    <recommendedName>
        <fullName evidence="3">Carboxylic ester hydrolase</fullName>
        <ecNumber evidence="3">3.1.1.-</ecNumber>
    </recommendedName>
</protein>